<organism evidence="8 9">
    <name type="scientific">Synchytrium endobioticum</name>
    <dbReference type="NCBI Taxonomy" id="286115"/>
    <lineage>
        <taxon>Eukaryota</taxon>
        <taxon>Fungi</taxon>
        <taxon>Fungi incertae sedis</taxon>
        <taxon>Chytridiomycota</taxon>
        <taxon>Chytridiomycota incertae sedis</taxon>
        <taxon>Chytridiomycetes</taxon>
        <taxon>Synchytriales</taxon>
        <taxon>Synchytriaceae</taxon>
        <taxon>Synchytrium</taxon>
    </lineage>
</organism>
<keyword evidence="1" id="KW-0479">Metal-binding</keyword>
<dbReference type="EMBL" id="QEAM01000078">
    <property type="protein sequence ID" value="TPX47409.1"/>
    <property type="molecule type" value="Genomic_DNA"/>
</dbReference>
<evidence type="ECO:0000313" key="10">
    <source>
        <dbReference type="Proteomes" id="UP000320475"/>
    </source>
</evidence>
<evidence type="ECO:0000256" key="3">
    <source>
        <dbReference type="ARBA" id="ARBA00022833"/>
    </source>
</evidence>
<accession>A0A507DER4</accession>
<dbReference type="AlphaFoldDB" id="A0A507DER4"/>
<dbReference type="GO" id="GO:0008270">
    <property type="term" value="F:zinc ion binding"/>
    <property type="evidence" value="ECO:0007669"/>
    <property type="project" value="UniProtKB-KW"/>
</dbReference>
<protein>
    <recommendedName>
        <fullName evidence="6">RanBP2-type domain-containing protein</fullName>
    </recommendedName>
</protein>
<evidence type="ECO:0000313" key="9">
    <source>
        <dbReference type="Proteomes" id="UP000317494"/>
    </source>
</evidence>
<feature type="region of interest" description="Disordered" evidence="5">
    <location>
        <begin position="41"/>
        <end position="72"/>
    </location>
</feature>
<evidence type="ECO:0000256" key="1">
    <source>
        <dbReference type="ARBA" id="ARBA00022723"/>
    </source>
</evidence>
<evidence type="ECO:0000256" key="2">
    <source>
        <dbReference type="ARBA" id="ARBA00022771"/>
    </source>
</evidence>
<reference evidence="9 10" key="1">
    <citation type="journal article" date="2019" name="Sci. Rep.">
        <title>Comparative genomics of chytrid fungi reveal insights into the obligate biotrophic and pathogenic lifestyle of Synchytrium endobioticum.</title>
        <authorList>
            <person name="van de Vossenberg B.T.L.H."/>
            <person name="Warris S."/>
            <person name="Nguyen H.D.T."/>
            <person name="van Gent-Pelzer M.P.E."/>
            <person name="Joly D.L."/>
            <person name="van de Geest H.C."/>
            <person name="Bonants P.J.M."/>
            <person name="Smith D.S."/>
            <person name="Levesque C.A."/>
            <person name="van der Lee T.A.J."/>
        </authorList>
    </citation>
    <scope>NUCLEOTIDE SEQUENCE [LARGE SCALE GENOMIC DNA]</scope>
    <source>
        <strain evidence="7 10">LEV6574</strain>
        <strain evidence="8 9">MB42</strain>
    </source>
</reference>
<dbReference type="VEuPathDB" id="FungiDB:SeMB42_g02370"/>
<dbReference type="Proteomes" id="UP000320475">
    <property type="component" value="Unassembled WGS sequence"/>
</dbReference>
<dbReference type="InterPro" id="IPR001876">
    <property type="entry name" value="Znf_RanBP2"/>
</dbReference>
<evidence type="ECO:0000313" key="8">
    <source>
        <dbReference type="EMBL" id="TPX50083.1"/>
    </source>
</evidence>
<evidence type="ECO:0000256" key="4">
    <source>
        <dbReference type="PROSITE-ProRule" id="PRU00322"/>
    </source>
</evidence>
<dbReference type="SMART" id="SM00547">
    <property type="entry name" value="ZnF_RBZ"/>
    <property type="match status" value="3"/>
</dbReference>
<keyword evidence="2 4" id="KW-0863">Zinc-finger</keyword>
<dbReference type="OrthoDB" id="261960at2759"/>
<comment type="caution">
    <text evidence="8">The sequence shown here is derived from an EMBL/GenBank/DDBJ whole genome shotgun (WGS) entry which is preliminary data.</text>
</comment>
<feature type="domain" description="RanBP2-type" evidence="6">
    <location>
        <begin position="257"/>
        <end position="288"/>
    </location>
</feature>
<dbReference type="SUPFAM" id="SSF90209">
    <property type="entry name" value="Ran binding protein zinc finger-like"/>
    <property type="match status" value="1"/>
</dbReference>
<gene>
    <name evidence="7" type="ORF">SeLEV6574_g02689</name>
    <name evidence="8" type="ORF">SeMB42_g02370</name>
</gene>
<dbReference type="InterPro" id="IPR036443">
    <property type="entry name" value="Znf_RanBP2_sf"/>
</dbReference>
<feature type="region of interest" description="Disordered" evidence="5">
    <location>
        <begin position="130"/>
        <end position="187"/>
    </location>
</feature>
<feature type="compositionally biased region" description="Basic residues" evidence="5">
    <location>
        <begin position="173"/>
        <end position="182"/>
    </location>
</feature>
<evidence type="ECO:0000313" key="7">
    <source>
        <dbReference type="EMBL" id="TPX47409.1"/>
    </source>
</evidence>
<feature type="compositionally biased region" description="Low complexity" evidence="5">
    <location>
        <begin position="154"/>
        <end position="172"/>
    </location>
</feature>
<dbReference type="Proteomes" id="UP000317494">
    <property type="component" value="Unassembled WGS sequence"/>
</dbReference>
<evidence type="ECO:0000259" key="6">
    <source>
        <dbReference type="PROSITE" id="PS50199"/>
    </source>
</evidence>
<dbReference type="PROSITE" id="PS50199">
    <property type="entry name" value="ZF_RANBP2_2"/>
    <property type="match status" value="1"/>
</dbReference>
<sequence>MTAASRAADALNSDDFNLPPSYNDRLPSYYEIVDTHGISHDDAHDVADMPRRPSARHGRAPAQTSTQSMHEHRPAWMTAEIEAQLQNHPSSGSVTQESEANSWQCVLCTYRNHGDFGVCQLCNQGEKSQAVVARNHQPTPNQTPSPEPSRRRSNSTSSTSLTSSSSSWSSRNRATRQRRRKPSPAPKGWSCLDCTAINPWSGDTCGENIHCDGCGIPIQVVEEGLLLGDDTERSSIGVSSSSPSAGSDIPSSASMIDGGQVTWQCTQCTLENSIIVEECAACGAAIDTAPPTIGGGNGTAVESLLPHPLPLCPPVTPSAPPSLNQNGINYQKRMPRPPPVETAPQSQPRSTAASTNPFEEPIVRTRNIWSSIDFNPFDDRHSVVSSRHASGRQSVEAEEETRVRAEIDREVENYIQRTTSVTGSGGGHPSQSNPTLITANDMLQNNTTMPVNGSLKYT</sequence>
<name>A0A507DER4_9FUNG</name>
<dbReference type="PROSITE" id="PS01358">
    <property type="entry name" value="ZF_RANBP2_1"/>
    <property type="match status" value="2"/>
</dbReference>
<proteinExistence type="predicted"/>
<keyword evidence="9" id="KW-1185">Reference proteome</keyword>
<keyword evidence="3" id="KW-0862">Zinc</keyword>
<evidence type="ECO:0000256" key="5">
    <source>
        <dbReference type="SAM" id="MobiDB-lite"/>
    </source>
</evidence>
<feature type="region of interest" description="Disordered" evidence="5">
    <location>
        <begin position="329"/>
        <end position="359"/>
    </location>
</feature>
<feature type="compositionally biased region" description="Basic and acidic residues" evidence="5">
    <location>
        <begin position="41"/>
        <end position="51"/>
    </location>
</feature>
<feature type="compositionally biased region" description="Polar residues" evidence="5">
    <location>
        <begin position="343"/>
        <end position="357"/>
    </location>
</feature>
<dbReference type="EMBL" id="QEAN01000072">
    <property type="protein sequence ID" value="TPX50083.1"/>
    <property type="molecule type" value="Genomic_DNA"/>
</dbReference>